<evidence type="ECO:0000256" key="1">
    <source>
        <dbReference type="ARBA" id="ARBA00004141"/>
    </source>
</evidence>
<feature type="transmembrane region" description="Helical" evidence="5">
    <location>
        <begin position="276"/>
        <end position="297"/>
    </location>
</feature>
<name>A0AB34K1J6_PRYPA</name>
<comment type="subcellular location">
    <subcellularLocation>
        <location evidence="1">Membrane</location>
        <topology evidence="1">Multi-pass membrane protein</topology>
    </subcellularLocation>
</comment>
<evidence type="ECO:0000256" key="3">
    <source>
        <dbReference type="ARBA" id="ARBA00022989"/>
    </source>
</evidence>
<keyword evidence="6" id="KW-0732">Signal</keyword>
<evidence type="ECO:0008006" key="9">
    <source>
        <dbReference type="Google" id="ProtNLM"/>
    </source>
</evidence>
<keyword evidence="3 5" id="KW-1133">Transmembrane helix</keyword>
<dbReference type="PANTHER" id="PTHR23291">
    <property type="entry name" value="BAX INHIBITOR-RELATED"/>
    <property type="match status" value="1"/>
</dbReference>
<dbReference type="Pfam" id="PF01027">
    <property type="entry name" value="Bax1-I"/>
    <property type="match status" value="1"/>
</dbReference>
<comment type="caution">
    <text evidence="7">The sequence shown here is derived from an EMBL/GenBank/DDBJ whole genome shotgun (WGS) entry which is preliminary data.</text>
</comment>
<gene>
    <name evidence="7" type="ORF">AB1Y20_009837</name>
</gene>
<dbReference type="Proteomes" id="UP001515480">
    <property type="component" value="Unassembled WGS sequence"/>
</dbReference>
<accession>A0AB34K1J6</accession>
<feature type="transmembrane region" description="Helical" evidence="5">
    <location>
        <begin position="318"/>
        <end position="336"/>
    </location>
</feature>
<dbReference type="GO" id="GO:0016020">
    <property type="term" value="C:membrane"/>
    <property type="evidence" value="ECO:0007669"/>
    <property type="project" value="UniProtKB-SubCell"/>
</dbReference>
<evidence type="ECO:0000256" key="6">
    <source>
        <dbReference type="SAM" id="SignalP"/>
    </source>
</evidence>
<feature type="transmembrane region" description="Helical" evidence="5">
    <location>
        <begin position="252"/>
        <end position="270"/>
    </location>
</feature>
<keyword evidence="4 5" id="KW-0472">Membrane</keyword>
<evidence type="ECO:0000313" key="8">
    <source>
        <dbReference type="Proteomes" id="UP001515480"/>
    </source>
</evidence>
<organism evidence="7 8">
    <name type="scientific">Prymnesium parvum</name>
    <name type="common">Toxic golden alga</name>
    <dbReference type="NCBI Taxonomy" id="97485"/>
    <lineage>
        <taxon>Eukaryota</taxon>
        <taxon>Haptista</taxon>
        <taxon>Haptophyta</taxon>
        <taxon>Prymnesiophyceae</taxon>
        <taxon>Prymnesiales</taxon>
        <taxon>Prymnesiaceae</taxon>
        <taxon>Prymnesium</taxon>
    </lineage>
</organism>
<feature type="signal peptide" evidence="6">
    <location>
        <begin position="1"/>
        <end position="17"/>
    </location>
</feature>
<feature type="chain" id="PRO_5044266346" description="Transmembrane BAX inhibitor motif-containing protein 4" evidence="6">
    <location>
        <begin position="18"/>
        <end position="337"/>
    </location>
</feature>
<keyword evidence="2 5" id="KW-0812">Transmembrane</keyword>
<dbReference type="PANTHER" id="PTHR23291:SF50">
    <property type="entry name" value="PROTEIN LIFEGUARD 4"/>
    <property type="match status" value="1"/>
</dbReference>
<evidence type="ECO:0000256" key="4">
    <source>
        <dbReference type="ARBA" id="ARBA00023136"/>
    </source>
</evidence>
<proteinExistence type="inferred from homology"/>
<feature type="transmembrane region" description="Helical" evidence="5">
    <location>
        <begin position="163"/>
        <end position="182"/>
    </location>
</feature>
<feature type="transmembrane region" description="Helical" evidence="5">
    <location>
        <begin position="43"/>
        <end position="63"/>
    </location>
</feature>
<evidence type="ECO:0000256" key="2">
    <source>
        <dbReference type="ARBA" id="ARBA00022692"/>
    </source>
</evidence>
<sequence length="337" mass="37894">MSIRLPLLGLLLRWVDAEVIIFEVAPSPPPPPLSDAVADWKPLYFFLGVFGLYTLAMSIVLLFDSCKPRAGSRESLPLTSKTQESGGRPRSWMALRQAGVEPLPLDAIDNQLKKGFVRKVYSILATQLLLTIGICVGMIYASFYHGDANYILHFGYYYVRQQWIVLVPLIIMICLLCALFSLKNHHPYNLILLFLFTGCLSFLLGRLIVVYYAVGSGQNILLAFTVTSATFIGLTCITLISPVDWNFLQPFLFTSALLLLFWAIFLPIFYCCGQHANGWSLFFGIVGTIMFSGFIIYDTNNIMRYLGIDDYIVACVELYLDVINLFMCVLCIFQGSN</sequence>
<comment type="similarity">
    <text evidence="5">Belongs to the BI1 family.</text>
</comment>
<keyword evidence="8" id="KW-1185">Reference proteome</keyword>
<evidence type="ECO:0000313" key="7">
    <source>
        <dbReference type="EMBL" id="KAL1528494.1"/>
    </source>
</evidence>
<protein>
    <recommendedName>
        <fullName evidence="9">Transmembrane BAX inhibitor motif-containing protein 4</fullName>
    </recommendedName>
</protein>
<dbReference type="AlphaFoldDB" id="A0AB34K1J6"/>
<feature type="transmembrane region" description="Helical" evidence="5">
    <location>
        <begin position="120"/>
        <end position="143"/>
    </location>
</feature>
<dbReference type="InterPro" id="IPR006214">
    <property type="entry name" value="Bax_inhibitor_1-related"/>
</dbReference>
<reference evidence="7 8" key="1">
    <citation type="journal article" date="2024" name="Science">
        <title>Giant polyketide synthase enzymes in the biosynthesis of giant marine polyether toxins.</title>
        <authorList>
            <person name="Fallon T.R."/>
            <person name="Shende V.V."/>
            <person name="Wierzbicki I.H."/>
            <person name="Pendleton A.L."/>
            <person name="Watervoot N.F."/>
            <person name="Auber R.P."/>
            <person name="Gonzalez D.J."/>
            <person name="Wisecaver J.H."/>
            <person name="Moore B.S."/>
        </authorList>
    </citation>
    <scope>NUCLEOTIDE SEQUENCE [LARGE SCALE GENOMIC DNA]</scope>
    <source>
        <strain evidence="7 8">12B1</strain>
    </source>
</reference>
<feature type="transmembrane region" description="Helical" evidence="5">
    <location>
        <begin position="220"/>
        <end position="240"/>
    </location>
</feature>
<comment type="caution">
    <text evidence="5">Lacks conserved residue(s) required for the propagation of feature annotation.</text>
</comment>
<feature type="transmembrane region" description="Helical" evidence="5">
    <location>
        <begin position="189"/>
        <end position="214"/>
    </location>
</feature>
<dbReference type="EMBL" id="JBGBPQ010000002">
    <property type="protein sequence ID" value="KAL1528494.1"/>
    <property type="molecule type" value="Genomic_DNA"/>
</dbReference>
<evidence type="ECO:0000256" key="5">
    <source>
        <dbReference type="RuleBase" id="RU004379"/>
    </source>
</evidence>